<protein>
    <recommendedName>
        <fullName evidence="1">Lactose phosphotransferase system repressor</fullName>
    </recommendedName>
</protein>
<dbReference type="OrthoDB" id="9798651at2"/>
<evidence type="ECO:0000259" key="7">
    <source>
        <dbReference type="PROSITE" id="PS51000"/>
    </source>
</evidence>
<dbReference type="InterPro" id="IPR036390">
    <property type="entry name" value="WH_DNA-bd_sf"/>
</dbReference>
<feature type="domain" description="HTH deoR-type" evidence="7">
    <location>
        <begin position="3"/>
        <end position="58"/>
    </location>
</feature>
<dbReference type="InterPro" id="IPR001034">
    <property type="entry name" value="DeoR_HTH"/>
</dbReference>
<evidence type="ECO:0000256" key="2">
    <source>
        <dbReference type="ARBA" id="ARBA00022491"/>
    </source>
</evidence>
<comment type="function">
    <text evidence="6">Repressor of the lactose catabolism operon. Galactose-6-phosphate is the inducer.</text>
</comment>
<dbReference type="PATRIC" id="fig|229921.5.peg.3440"/>
<dbReference type="Gene3D" id="1.10.10.10">
    <property type="entry name" value="Winged helix-like DNA-binding domain superfamily/Winged helix DNA-binding domain"/>
    <property type="match status" value="1"/>
</dbReference>
<keyword evidence="9" id="KW-1185">Reference proteome</keyword>
<reference evidence="8 9" key="1">
    <citation type="submission" date="2015-07" db="EMBL/GenBank/DDBJ databases">
        <title>Genome sequence of Levilinea saccharolytica DSM 16555.</title>
        <authorList>
            <person name="Hemp J."/>
            <person name="Ward L.M."/>
            <person name="Pace L.A."/>
            <person name="Fischer W.W."/>
        </authorList>
    </citation>
    <scope>NUCLEOTIDE SEQUENCE [LARGE SCALE GENOMIC DNA]</scope>
    <source>
        <strain evidence="8 9">KIBI-1</strain>
    </source>
</reference>
<evidence type="ECO:0000313" key="9">
    <source>
        <dbReference type="Proteomes" id="UP000050501"/>
    </source>
</evidence>
<dbReference type="Proteomes" id="UP000050501">
    <property type="component" value="Unassembled WGS sequence"/>
</dbReference>
<evidence type="ECO:0000256" key="1">
    <source>
        <dbReference type="ARBA" id="ARBA00021390"/>
    </source>
</evidence>
<keyword evidence="5" id="KW-0804">Transcription</keyword>
<evidence type="ECO:0000256" key="3">
    <source>
        <dbReference type="ARBA" id="ARBA00023015"/>
    </source>
</evidence>
<dbReference type="SUPFAM" id="SSF100950">
    <property type="entry name" value="NagB/RpiA/CoA transferase-like"/>
    <property type="match status" value="1"/>
</dbReference>
<name>A0A0P6YMC9_9CHLR</name>
<dbReference type="InterPro" id="IPR018356">
    <property type="entry name" value="Tscrpt_reg_HTH_DeoR_CS"/>
</dbReference>
<dbReference type="InterPro" id="IPR014036">
    <property type="entry name" value="DeoR-like_C"/>
</dbReference>
<keyword evidence="3" id="KW-0805">Transcription regulation</keyword>
<dbReference type="PANTHER" id="PTHR30363:SF4">
    <property type="entry name" value="GLYCEROL-3-PHOSPHATE REGULON REPRESSOR"/>
    <property type="match status" value="1"/>
</dbReference>
<dbReference type="InterPro" id="IPR037171">
    <property type="entry name" value="NagB/RpiA_transferase-like"/>
</dbReference>
<accession>A0A0P6YMC9</accession>
<proteinExistence type="predicted"/>
<dbReference type="GO" id="GO:0003700">
    <property type="term" value="F:DNA-binding transcription factor activity"/>
    <property type="evidence" value="ECO:0007669"/>
    <property type="project" value="InterPro"/>
</dbReference>
<evidence type="ECO:0000256" key="4">
    <source>
        <dbReference type="ARBA" id="ARBA00023125"/>
    </source>
</evidence>
<dbReference type="InterPro" id="IPR050313">
    <property type="entry name" value="Carb_Metab_HTH_regulators"/>
</dbReference>
<sequence length="250" mass="26595">MLTAERRTYILNQLKRDGRVLAKSLSEELNTSEDTIRRDLRELAAEGLLQRVHGGALPRSPAETSYANRQRSLSPAKVAIAHKAAALIQPGMVVFLGGGTTNTQLAAALPPTLQATIITHNPAAAAALADHPGVEVILVGGRLDKYSLVTIGADTVETLQRMRADLCMLGVCSLHPENGVTNNNLEESYVQRVMIANAAEVVALASAEKLGTVTHFLVAPIQDLAAILTDADVPDEVVAPYQALGIEVIR</sequence>
<dbReference type="Pfam" id="PF00455">
    <property type="entry name" value="DeoRC"/>
    <property type="match status" value="1"/>
</dbReference>
<comment type="caution">
    <text evidence="8">The sequence shown here is derived from an EMBL/GenBank/DDBJ whole genome shotgun (WGS) entry which is preliminary data.</text>
</comment>
<evidence type="ECO:0000313" key="8">
    <source>
        <dbReference type="EMBL" id="KPL91776.1"/>
    </source>
</evidence>
<keyword evidence="2" id="KW-0678">Repressor</keyword>
<dbReference type="Gene3D" id="3.40.50.1360">
    <property type="match status" value="1"/>
</dbReference>
<evidence type="ECO:0000256" key="6">
    <source>
        <dbReference type="ARBA" id="ARBA00024937"/>
    </source>
</evidence>
<dbReference type="SMART" id="SM01134">
    <property type="entry name" value="DeoRC"/>
    <property type="match status" value="1"/>
</dbReference>
<dbReference type="PRINTS" id="PR00037">
    <property type="entry name" value="HTHLACR"/>
</dbReference>
<organism evidence="8 9">
    <name type="scientific">Levilinea saccharolytica</name>
    <dbReference type="NCBI Taxonomy" id="229921"/>
    <lineage>
        <taxon>Bacteria</taxon>
        <taxon>Bacillati</taxon>
        <taxon>Chloroflexota</taxon>
        <taxon>Anaerolineae</taxon>
        <taxon>Anaerolineales</taxon>
        <taxon>Anaerolineaceae</taxon>
        <taxon>Levilinea</taxon>
    </lineage>
</organism>
<dbReference type="PROSITE" id="PS00894">
    <property type="entry name" value="HTH_DEOR_1"/>
    <property type="match status" value="1"/>
</dbReference>
<dbReference type="STRING" id="229921.ADN01_00375"/>
<dbReference type="GO" id="GO:0003677">
    <property type="term" value="F:DNA binding"/>
    <property type="evidence" value="ECO:0007669"/>
    <property type="project" value="UniProtKB-KW"/>
</dbReference>
<dbReference type="InterPro" id="IPR036388">
    <property type="entry name" value="WH-like_DNA-bd_sf"/>
</dbReference>
<keyword evidence="4" id="KW-0238">DNA-binding</keyword>
<dbReference type="EMBL" id="LGCM01000002">
    <property type="protein sequence ID" value="KPL91776.1"/>
    <property type="molecule type" value="Genomic_DNA"/>
</dbReference>
<gene>
    <name evidence="8" type="ORF">ADN01_00375</name>
</gene>
<dbReference type="SMART" id="SM00420">
    <property type="entry name" value="HTH_DEOR"/>
    <property type="match status" value="1"/>
</dbReference>
<dbReference type="Pfam" id="PF08220">
    <property type="entry name" value="HTH_DeoR"/>
    <property type="match status" value="1"/>
</dbReference>
<dbReference type="RefSeq" id="WP_062417994.1">
    <property type="nucleotide sequence ID" value="NZ_DF967974.1"/>
</dbReference>
<dbReference type="PROSITE" id="PS51000">
    <property type="entry name" value="HTH_DEOR_2"/>
    <property type="match status" value="1"/>
</dbReference>
<dbReference type="PANTHER" id="PTHR30363">
    <property type="entry name" value="HTH-TYPE TRANSCRIPTIONAL REGULATOR SRLR-RELATED"/>
    <property type="match status" value="1"/>
</dbReference>
<dbReference type="SUPFAM" id="SSF46785">
    <property type="entry name" value="Winged helix' DNA-binding domain"/>
    <property type="match status" value="1"/>
</dbReference>
<dbReference type="AlphaFoldDB" id="A0A0P6YMC9"/>
<evidence type="ECO:0000256" key="5">
    <source>
        <dbReference type="ARBA" id="ARBA00023163"/>
    </source>
</evidence>